<keyword evidence="4" id="KW-0677">Repeat</keyword>
<dbReference type="FunFam" id="3.80.10.10:FF:000041">
    <property type="entry name" value="LRR receptor-like serine/threonine-protein kinase ERECTA"/>
    <property type="match status" value="1"/>
</dbReference>
<evidence type="ECO:0000256" key="1">
    <source>
        <dbReference type="ARBA" id="ARBA00004370"/>
    </source>
</evidence>
<evidence type="ECO:0000256" key="3">
    <source>
        <dbReference type="ARBA" id="ARBA00022729"/>
    </source>
</evidence>
<dbReference type="PANTHER" id="PTHR48064:SF6">
    <property type="entry name" value="RECEPTOR-LIKE PROTEIN KINASE 2"/>
    <property type="match status" value="1"/>
</dbReference>
<keyword evidence="2" id="KW-0433">Leucine-rich repeat</keyword>
<dbReference type="Pfam" id="PF00560">
    <property type="entry name" value="LRR_1"/>
    <property type="match status" value="1"/>
</dbReference>
<keyword evidence="3" id="KW-0732">Signal</keyword>
<dbReference type="InterPro" id="IPR032675">
    <property type="entry name" value="LRR_dom_sf"/>
</dbReference>
<dbReference type="GO" id="GO:0016020">
    <property type="term" value="C:membrane"/>
    <property type="evidence" value="ECO:0007669"/>
    <property type="project" value="UniProtKB-SubCell"/>
</dbReference>
<dbReference type="EMBL" id="BTGU01009104">
    <property type="protein sequence ID" value="GMN21230.1"/>
    <property type="molecule type" value="Genomic_DNA"/>
</dbReference>
<keyword evidence="5" id="KW-0472">Membrane</keyword>
<evidence type="ECO:0000256" key="6">
    <source>
        <dbReference type="ARBA" id="ARBA00023180"/>
    </source>
</evidence>
<name>A0AA87YY66_FICCA</name>
<evidence type="ECO:0000256" key="4">
    <source>
        <dbReference type="ARBA" id="ARBA00022737"/>
    </source>
</evidence>
<proteinExistence type="predicted"/>
<dbReference type="PANTHER" id="PTHR48064">
    <property type="entry name" value="OS01G0750400 PROTEIN"/>
    <property type="match status" value="1"/>
</dbReference>
<dbReference type="InterPro" id="IPR001611">
    <property type="entry name" value="Leu-rich_rpt"/>
</dbReference>
<dbReference type="InterPro" id="IPR053038">
    <property type="entry name" value="RLP_Defense"/>
</dbReference>
<comment type="subcellular location">
    <subcellularLocation>
        <location evidence="1">Membrane</location>
    </subcellularLocation>
</comment>
<evidence type="ECO:0000256" key="5">
    <source>
        <dbReference type="ARBA" id="ARBA00023136"/>
    </source>
</evidence>
<dbReference type="PROSITE" id="PS51450">
    <property type="entry name" value="LRR"/>
    <property type="match status" value="1"/>
</dbReference>
<protein>
    <submittedName>
        <fullName evidence="7">Uncharacterized protein</fullName>
    </submittedName>
</protein>
<keyword evidence="8" id="KW-1185">Reference proteome</keyword>
<evidence type="ECO:0000256" key="2">
    <source>
        <dbReference type="ARBA" id="ARBA00022614"/>
    </source>
</evidence>
<dbReference type="SUPFAM" id="SSF52058">
    <property type="entry name" value="L domain-like"/>
    <property type="match status" value="1"/>
</dbReference>
<dbReference type="AlphaFoldDB" id="A0AA87YY66"/>
<dbReference type="Pfam" id="PF12799">
    <property type="entry name" value="LRR_4"/>
    <property type="match status" value="1"/>
</dbReference>
<evidence type="ECO:0000313" key="7">
    <source>
        <dbReference type="EMBL" id="GMN21230.1"/>
    </source>
</evidence>
<sequence>MKSLKVLILRNNKISDTIPISIGQYENLTQLDLSFNNINGKIPDSLFNMSSLSVLFLGNNSLNGALPRNKSRFLFHIDLSYNYLADSLPSWVNQPKLQLYETAFGVELPSKELSL</sequence>
<accession>A0AA87YY66</accession>
<dbReference type="Gene3D" id="3.80.10.10">
    <property type="entry name" value="Ribonuclease Inhibitor"/>
    <property type="match status" value="1"/>
</dbReference>
<keyword evidence="6" id="KW-0325">Glycoprotein</keyword>
<evidence type="ECO:0000313" key="8">
    <source>
        <dbReference type="Proteomes" id="UP001187192"/>
    </source>
</evidence>
<dbReference type="InterPro" id="IPR025875">
    <property type="entry name" value="Leu-rich_rpt_4"/>
</dbReference>
<gene>
    <name evidence="7" type="ORF">TIFTF001_051093</name>
</gene>
<comment type="caution">
    <text evidence="7">The sequence shown here is derived from an EMBL/GenBank/DDBJ whole genome shotgun (WGS) entry which is preliminary data.</text>
</comment>
<reference evidence="7" key="1">
    <citation type="submission" date="2023-07" db="EMBL/GenBank/DDBJ databases">
        <title>draft genome sequence of fig (Ficus carica).</title>
        <authorList>
            <person name="Takahashi T."/>
            <person name="Nishimura K."/>
        </authorList>
    </citation>
    <scope>NUCLEOTIDE SEQUENCE</scope>
</reference>
<dbReference type="Proteomes" id="UP001187192">
    <property type="component" value="Unassembled WGS sequence"/>
</dbReference>
<organism evidence="7 8">
    <name type="scientific">Ficus carica</name>
    <name type="common">Common fig</name>
    <dbReference type="NCBI Taxonomy" id="3494"/>
    <lineage>
        <taxon>Eukaryota</taxon>
        <taxon>Viridiplantae</taxon>
        <taxon>Streptophyta</taxon>
        <taxon>Embryophyta</taxon>
        <taxon>Tracheophyta</taxon>
        <taxon>Spermatophyta</taxon>
        <taxon>Magnoliopsida</taxon>
        <taxon>eudicotyledons</taxon>
        <taxon>Gunneridae</taxon>
        <taxon>Pentapetalae</taxon>
        <taxon>rosids</taxon>
        <taxon>fabids</taxon>
        <taxon>Rosales</taxon>
        <taxon>Moraceae</taxon>
        <taxon>Ficeae</taxon>
        <taxon>Ficus</taxon>
    </lineage>
</organism>